<evidence type="ECO:0000256" key="1">
    <source>
        <dbReference type="ARBA" id="ARBA00022553"/>
    </source>
</evidence>
<dbReference type="SUPFAM" id="SSF46894">
    <property type="entry name" value="C-terminal effector domain of the bipartite response regulators"/>
    <property type="match status" value="1"/>
</dbReference>
<keyword evidence="2" id="KW-0902">Two-component regulatory system</keyword>
<dbReference type="Gene3D" id="6.10.250.690">
    <property type="match status" value="1"/>
</dbReference>
<dbReference type="SMART" id="SM00862">
    <property type="entry name" value="Trans_reg_C"/>
    <property type="match status" value="1"/>
</dbReference>
<dbReference type="CDD" id="cd00383">
    <property type="entry name" value="trans_reg_C"/>
    <property type="match status" value="1"/>
</dbReference>
<evidence type="ECO:0000256" key="2">
    <source>
        <dbReference type="ARBA" id="ARBA00023012"/>
    </source>
</evidence>
<dbReference type="Pfam" id="PF00072">
    <property type="entry name" value="Response_reg"/>
    <property type="match status" value="1"/>
</dbReference>
<dbReference type="InterPro" id="IPR039420">
    <property type="entry name" value="WalR-like"/>
</dbReference>
<evidence type="ECO:0000256" key="4">
    <source>
        <dbReference type="ARBA" id="ARBA00023125"/>
    </source>
</evidence>
<accession>A0A839EL37</accession>
<dbReference type="SUPFAM" id="SSF52172">
    <property type="entry name" value="CheY-like"/>
    <property type="match status" value="1"/>
</dbReference>
<dbReference type="RefSeq" id="WP_182550173.1">
    <property type="nucleotide sequence ID" value="NZ_JACGXN010000004.1"/>
</dbReference>
<evidence type="ECO:0000256" key="6">
    <source>
        <dbReference type="PROSITE-ProRule" id="PRU00169"/>
    </source>
</evidence>
<dbReference type="EMBL" id="JACGXN010000004">
    <property type="protein sequence ID" value="MBA8879539.1"/>
    <property type="molecule type" value="Genomic_DNA"/>
</dbReference>
<comment type="caution">
    <text evidence="10">The sequence shown here is derived from an EMBL/GenBank/DDBJ whole genome shotgun (WGS) entry which is preliminary data.</text>
</comment>
<dbReference type="InterPro" id="IPR011006">
    <property type="entry name" value="CheY-like_superfamily"/>
</dbReference>
<evidence type="ECO:0000256" key="5">
    <source>
        <dbReference type="ARBA" id="ARBA00023163"/>
    </source>
</evidence>
<dbReference type="Pfam" id="PF00486">
    <property type="entry name" value="Trans_reg_C"/>
    <property type="match status" value="1"/>
</dbReference>
<sequence>MNASSVRILIVEDDPDMSEVIADLVESEGWEAIPVFSAEAALERIDDTSISLLLVDHNLPGISGRSLAQRFRRDTDKGIIMVTAAGSSVDRVLGLETAADDYVVKPFEPIELAARIKAVLRRSVMANRLPEQPERNENAKALKIGDWLIDLEARLAYSTTNPLATLTNSEFSLLEILAAKPGTPIDRVEILRRLGSDGRLYIDRNIDVLVLRLRRKIERNPSMPKHIKTNRGKGYMLVLDAEQAAQ</sequence>
<dbReference type="PROSITE" id="PS51755">
    <property type="entry name" value="OMPR_PHOB"/>
    <property type="match status" value="1"/>
</dbReference>
<dbReference type="GO" id="GO:0006355">
    <property type="term" value="P:regulation of DNA-templated transcription"/>
    <property type="evidence" value="ECO:0007669"/>
    <property type="project" value="InterPro"/>
</dbReference>
<feature type="domain" description="OmpR/PhoB-type" evidence="9">
    <location>
        <begin position="139"/>
        <end position="239"/>
    </location>
</feature>
<dbReference type="GO" id="GO:0005829">
    <property type="term" value="C:cytosol"/>
    <property type="evidence" value="ECO:0007669"/>
    <property type="project" value="TreeGrafter"/>
</dbReference>
<organism evidence="10 11">
    <name type="scientific">Phyllobacterium myrsinacearum</name>
    <dbReference type="NCBI Taxonomy" id="28101"/>
    <lineage>
        <taxon>Bacteria</taxon>
        <taxon>Pseudomonadati</taxon>
        <taxon>Pseudomonadota</taxon>
        <taxon>Alphaproteobacteria</taxon>
        <taxon>Hyphomicrobiales</taxon>
        <taxon>Phyllobacteriaceae</taxon>
        <taxon>Phyllobacterium</taxon>
    </lineage>
</organism>
<feature type="domain" description="Response regulatory" evidence="8">
    <location>
        <begin position="7"/>
        <end position="120"/>
    </location>
</feature>
<dbReference type="PANTHER" id="PTHR48111">
    <property type="entry name" value="REGULATOR OF RPOS"/>
    <property type="match status" value="1"/>
</dbReference>
<evidence type="ECO:0000259" key="8">
    <source>
        <dbReference type="PROSITE" id="PS50110"/>
    </source>
</evidence>
<dbReference type="GO" id="GO:0000976">
    <property type="term" value="F:transcription cis-regulatory region binding"/>
    <property type="evidence" value="ECO:0007669"/>
    <property type="project" value="TreeGrafter"/>
</dbReference>
<gene>
    <name evidence="10" type="ORF">FHW16_003258</name>
</gene>
<dbReference type="InterPro" id="IPR036388">
    <property type="entry name" value="WH-like_DNA-bd_sf"/>
</dbReference>
<dbReference type="GO" id="GO:0032993">
    <property type="term" value="C:protein-DNA complex"/>
    <property type="evidence" value="ECO:0007669"/>
    <property type="project" value="TreeGrafter"/>
</dbReference>
<reference evidence="10 11" key="1">
    <citation type="submission" date="2020-07" db="EMBL/GenBank/DDBJ databases">
        <title>Genomic Encyclopedia of Type Strains, Phase IV (KMG-V): Genome sequencing to study the core and pangenomes of soil and plant-associated prokaryotes.</title>
        <authorList>
            <person name="Whitman W."/>
        </authorList>
    </citation>
    <scope>NUCLEOTIDE SEQUENCE [LARGE SCALE GENOMIC DNA]</scope>
    <source>
        <strain evidence="10 11">AN3</strain>
    </source>
</reference>
<protein>
    <submittedName>
        <fullName evidence="10">Two-component system phosphate regulon response regulator OmpR</fullName>
    </submittedName>
</protein>
<evidence type="ECO:0000313" key="10">
    <source>
        <dbReference type="EMBL" id="MBA8879539.1"/>
    </source>
</evidence>
<keyword evidence="1 6" id="KW-0597">Phosphoprotein</keyword>
<keyword evidence="3" id="KW-0805">Transcription regulation</keyword>
<evidence type="ECO:0000313" key="11">
    <source>
        <dbReference type="Proteomes" id="UP000549052"/>
    </source>
</evidence>
<evidence type="ECO:0000259" key="9">
    <source>
        <dbReference type="PROSITE" id="PS51755"/>
    </source>
</evidence>
<dbReference type="SMART" id="SM00448">
    <property type="entry name" value="REC"/>
    <property type="match status" value="1"/>
</dbReference>
<keyword evidence="11" id="KW-1185">Reference proteome</keyword>
<feature type="DNA-binding region" description="OmpR/PhoB-type" evidence="7">
    <location>
        <begin position="139"/>
        <end position="239"/>
    </location>
</feature>
<dbReference type="PANTHER" id="PTHR48111:SF4">
    <property type="entry name" value="DNA-BINDING DUAL TRANSCRIPTIONAL REGULATOR OMPR"/>
    <property type="match status" value="1"/>
</dbReference>
<dbReference type="Gene3D" id="3.40.50.2300">
    <property type="match status" value="1"/>
</dbReference>
<keyword evidence="4 7" id="KW-0238">DNA-binding</keyword>
<dbReference type="AlphaFoldDB" id="A0A839EL37"/>
<dbReference type="Gene3D" id="1.10.10.10">
    <property type="entry name" value="Winged helix-like DNA-binding domain superfamily/Winged helix DNA-binding domain"/>
    <property type="match status" value="1"/>
</dbReference>
<dbReference type="InterPro" id="IPR001789">
    <property type="entry name" value="Sig_transdc_resp-reg_receiver"/>
</dbReference>
<dbReference type="GO" id="GO:0000156">
    <property type="term" value="F:phosphorelay response regulator activity"/>
    <property type="evidence" value="ECO:0007669"/>
    <property type="project" value="TreeGrafter"/>
</dbReference>
<evidence type="ECO:0000256" key="7">
    <source>
        <dbReference type="PROSITE-ProRule" id="PRU01091"/>
    </source>
</evidence>
<dbReference type="InterPro" id="IPR001867">
    <property type="entry name" value="OmpR/PhoB-type_DNA-bd"/>
</dbReference>
<dbReference type="InterPro" id="IPR016032">
    <property type="entry name" value="Sig_transdc_resp-reg_C-effctor"/>
</dbReference>
<keyword evidence="5" id="KW-0804">Transcription</keyword>
<name>A0A839EL37_9HYPH</name>
<dbReference type="Proteomes" id="UP000549052">
    <property type="component" value="Unassembled WGS sequence"/>
</dbReference>
<dbReference type="PROSITE" id="PS50110">
    <property type="entry name" value="RESPONSE_REGULATORY"/>
    <property type="match status" value="1"/>
</dbReference>
<feature type="modified residue" description="4-aspartylphosphate" evidence="6">
    <location>
        <position position="56"/>
    </location>
</feature>
<proteinExistence type="predicted"/>
<evidence type="ECO:0000256" key="3">
    <source>
        <dbReference type="ARBA" id="ARBA00023015"/>
    </source>
</evidence>